<name>A0A644WF66_9ZZZZ</name>
<dbReference type="EMBL" id="VSSQ01000855">
    <property type="protein sequence ID" value="MPM02239.1"/>
    <property type="molecule type" value="Genomic_DNA"/>
</dbReference>
<organism evidence="1">
    <name type="scientific">bioreactor metagenome</name>
    <dbReference type="NCBI Taxonomy" id="1076179"/>
    <lineage>
        <taxon>unclassified sequences</taxon>
        <taxon>metagenomes</taxon>
        <taxon>ecological metagenomes</taxon>
    </lineage>
</organism>
<reference evidence="1" key="1">
    <citation type="submission" date="2019-08" db="EMBL/GenBank/DDBJ databases">
        <authorList>
            <person name="Kucharzyk K."/>
            <person name="Murdoch R.W."/>
            <person name="Higgins S."/>
            <person name="Loffler F."/>
        </authorList>
    </citation>
    <scope>NUCLEOTIDE SEQUENCE</scope>
</reference>
<dbReference type="AlphaFoldDB" id="A0A644WF66"/>
<proteinExistence type="predicted"/>
<evidence type="ECO:0000313" key="1">
    <source>
        <dbReference type="EMBL" id="MPM02239.1"/>
    </source>
</evidence>
<protein>
    <submittedName>
        <fullName evidence="1">Uncharacterized protein</fullName>
    </submittedName>
</protein>
<sequence>MTHISSFAILPAKGGYVCSALLHLHARSDTDEAAWSRNLSRPKDFAYSCLIQQSRKQSQYEIKYTHYPGFTGISLALEYPVILSTRQFADQFRPDPLSVRKKRVCTVNSAVIRVFVCTIYSLEHVCRSSQRHLEQETDHACL</sequence>
<gene>
    <name evidence="1" type="ORF">SDC9_48484</name>
</gene>
<comment type="caution">
    <text evidence="1">The sequence shown here is derived from an EMBL/GenBank/DDBJ whole genome shotgun (WGS) entry which is preliminary data.</text>
</comment>
<accession>A0A644WF66</accession>